<feature type="domain" description="Response regulatory" evidence="5">
    <location>
        <begin position="4"/>
        <end position="119"/>
    </location>
</feature>
<evidence type="ECO:0000259" key="5">
    <source>
        <dbReference type="PROSITE" id="PS50110"/>
    </source>
</evidence>
<evidence type="ECO:0000313" key="6">
    <source>
        <dbReference type="EMBL" id="BCJ47098.1"/>
    </source>
</evidence>
<dbReference type="SUPFAM" id="SSF52172">
    <property type="entry name" value="CheY-like"/>
    <property type="match status" value="1"/>
</dbReference>
<keyword evidence="2" id="KW-0238">DNA-binding</keyword>
<dbReference type="PROSITE" id="PS50110">
    <property type="entry name" value="RESPONSE_REGULATORY"/>
    <property type="match status" value="1"/>
</dbReference>
<dbReference type="PANTHER" id="PTHR43214">
    <property type="entry name" value="TWO-COMPONENT RESPONSE REGULATOR"/>
    <property type="match status" value="1"/>
</dbReference>
<protein>
    <recommendedName>
        <fullName evidence="5">Response regulatory domain-containing protein</fullName>
    </recommendedName>
</protein>
<sequence>MTISVVVVDDEEVVRSGLRMILGAAPDLEVVAATSGAGAVDAVREHRPDVVLLDIRMPDVDGLTVLARLRSLDEPPAIAMLTTFDADEYVMTALREGAAGFLLKDTDPEDMANLVRTLASGGVVLSPAAYRTMWRTLDDDR</sequence>
<dbReference type="EMBL" id="AP023356">
    <property type="protein sequence ID" value="BCJ47098.1"/>
    <property type="molecule type" value="Genomic_DNA"/>
</dbReference>
<evidence type="ECO:0000313" key="7">
    <source>
        <dbReference type="Proteomes" id="UP000676967"/>
    </source>
</evidence>
<feature type="modified residue" description="4-aspartylphosphate" evidence="4">
    <location>
        <position position="54"/>
    </location>
</feature>
<dbReference type="Pfam" id="PF00072">
    <property type="entry name" value="Response_reg"/>
    <property type="match status" value="1"/>
</dbReference>
<gene>
    <name evidence="6" type="ORF">Aiant_77550</name>
</gene>
<evidence type="ECO:0000256" key="3">
    <source>
        <dbReference type="ARBA" id="ARBA00023163"/>
    </source>
</evidence>
<proteinExistence type="predicted"/>
<dbReference type="SMART" id="SM00448">
    <property type="entry name" value="REC"/>
    <property type="match status" value="1"/>
</dbReference>
<dbReference type="CDD" id="cd17535">
    <property type="entry name" value="REC_NarL-like"/>
    <property type="match status" value="1"/>
</dbReference>
<keyword evidence="4" id="KW-0597">Phosphoprotein</keyword>
<evidence type="ECO:0000256" key="2">
    <source>
        <dbReference type="ARBA" id="ARBA00023125"/>
    </source>
</evidence>
<keyword evidence="7" id="KW-1185">Reference proteome</keyword>
<name>A0ABM7M649_9ACTN</name>
<dbReference type="PANTHER" id="PTHR43214:SF24">
    <property type="entry name" value="TRANSCRIPTIONAL REGULATORY PROTEIN NARL-RELATED"/>
    <property type="match status" value="1"/>
</dbReference>
<dbReference type="InterPro" id="IPR039420">
    <property type="entry name" value="WalR-like"/>
</dbReference>
<keyword evidence="3" id="KW-0804">Transcription</keyword>
<accession>A0ABM7M649</accession>
<keyword evidence="1" id="KW-0805">Transcription regulation</keyword>
<dbReference type="InterPro" id="IPR011006">
    <property type="entry name" value="CheY-like_superfamily"/>
</dbReference>
<organism evidence="6 7">
    <name type="scientific">Actinoplanes ianthinogenes</name>
    <dbReference type="NCBI Taxonomy" id="122358"/>
    <lineage>
        <taxon>Bacteria</taxon>
        <taxon>Bacillati</taxon>
        <taxon>Actinomycetota</taxon>
        <taxon>Actinomycetes</taxon>
        <taxon>Micromonosporales</taxon>
        <taxon>Micromonosporaceae</taxon>
        <taxon>Actinoplanes</taxon>
    </lineage>
</organism>
<dbReference type="RefSeq" id="WP_189336052.1">
    <property type="nucleotide sequence ID" value="NZ_AP023356.1"/>
</dbReference>
<dbReference type="Proteomes" id="UP000676967">
    <property type="component" value="Chromosome"/>
</dbReference>
<dbReference type="InterPro" id="IPR058245">
    <property type="entry name" value="NreC/VraR/RcsB-like_REC"/>
</dbReference>
<dbReference type="Gene3D" id="3.40.50.2300">
    <property type="match status" value="1"/>
</dbReference>
<dbReference type="InterPro" id="IPR001789">
    <property type="entry name" value="Sig_transdc_resp-reg_receiver"/>
</dbReference>
<reference evidence="6 7" key="1">
    <citation type="submission" date="2020-08" db="EMBL/GenBank/DDBJ databases">
        <title>Whole genome shotgun sequence of Actinoplanes ianthinogenes NBRC 13996.</title>
        <authorList>
            <person name="Komaki H."/>
            <person name="Tamura T."/>
        </authorList>
    </citation>
    <scope>NUCLEOTIDE SEQUENCE [LARGE SCALE GENOMIC DNA]</scope>
    <source>
        <strain evidence="6 7">NBRC 13996</strain>
    </source>
</reference>
<evidence type="ECO:0000256" key="1">
    <source>
        <dbReference type="ARBA" id="ARBA00023015"/>
    </source>
</evidence>
<evidence type="ECO:0000256" key="4">
    <source>
        <dbReference type="PROSITE-ProRule" id="PRU00169"/>
    </source>
</evidence>